<dbReference type="Pfam" id="PF02518">
    <property type="entry name" value="HATPase_c"/>
    <property type="match status" value="1"/>
</dbReference>
<dbReference type="InterPro" id="IPR004358">
    <property type="entry name" value="Sig_transdc_His_kin-like_C"/>
</dbReference>
<dbReference type="AlphaFoldDB" id="A0A5S5DNG7"/>
<dbReference type="InterPro" id="IPR003594">
    <property type="entry name" value="HATPase_dom"/>
</dbReference>
<dbReference type="EC" id="2.7.13.3" evidence="2"/>
<gene>
    <name evidence="4" type="ORF">C7447_104143</name>
</gene>
<proteinExistence type="predicted"/>
<accession>A0A5S5DNG7</accession>
<dbReference type="GO" id="GO:0000155">
    <property type="term" value="F:phosphorelay sensor kinase activity"/>
    <property type="evidence" value="ECO:0007669"/>
    <property type="project" value="TreeGrafter"/>
</dbReference>
<dbReference type="SUPFAM" id="SSF55874">
    <property type="entry name" value="ATPase domain of HSP90 chaperone/DNA topoisomerase II/histidine kinase"/>
    <property type="match status" value="2"/>
</dbReference>
<keyword evidence="4" id="KW-0808">Transferase</keyword>
<evidence type="ECO:0000256" key="2">
    <source>
        <dbReference type="ARBA" id="ARBA00012438"/>
    </source>
</evidence>
<dbReference type="PANTHER" id="PTHR45569">
    <property type="entry name" value="SENSOR PROTEIN KDPD"/>
    <property type="match status" value="1"/>
</dbReference>
<dbReference type="PRINTS" id="PR00344">
    <property type="entry name" value="BCTRLSENSOR"/>
</dbReference>
<feature type="domain" description="Histidine kinase" evidence="3">
    <location>
        <begin position="528"/>
        <end position="735"/>
    </location>
</feature>
<dbReference type="PANTHER" id="PTHR45569:SF1">
    <property type="entry name" value="SENSOR PROTEIN KDPD"/>
    <property type="match status" value="1"/>
</dbReference>
<sequence length="735" mass="83835">MSEIIKHNNDKDRIIEKPFKARARLLPQLGDMLIKSEDVAFLELIKNSYDADADEVKVLMEKITSPKEGIIIIEDNGVGMDLDLILNVWLELASDFKTKQVKDSLPTLKGRLPIGEKGIGRLGVHKLGNKIELITKKLNSKEVHVNIDWREFEKGGYLEDVPVKVIEKHTPEHFLNGNKGTYIAITDFQEKTKWTRGKFRDILRTVTSFTSPFEETNESFKPTIEILDNPEWKEDIITWEDVKDYSIIQFEIEISGEEITKFHYKYEPYSVFEKAKERTIKYGEFKDENGNLKFFDDKLVSANKTVLEDTKKAEPIDVSGLGTIKFKGYIFNLEAFVIKDTVSDKKGLKSYLSESSGVKVYRGTEPNENNEASFVRVYNYGEPGNDWLGLNLKRVNFSSSISNNLIVGGVFLDRESTKELQEKTDRQGFIEDENYKNFRDAINHSVSVIDIFRRADVKALRDLYGPKGGEEPVISSINKLRTLVNEKIKSDKPLNIALNKYINDIESSYNTIQSQLIKTASAGLSLGIVLHEIEKVIGELLHIIKNEDSNNVAELIKRLNKLVKGYAEIFKKSNRNNIDVKDVIEDALFSVEFRLRAHEVEVIKEYEKSKANINLAKGLIEGVLINLIDNSIYWLEIAKKEHKTISQKKIFINIEETEKNIHLIIADNGTGFLLSKDEIIQPFVTGKKSGMGLGLHIANEIMLSHKGKLDFPDFRDYTVPEEFKKGAIISLIFPK</sequence>
<evidence type="ECO:0000313" key="4">
    <source>
        <dbReference type="EMBL" id="TYP97457.1"/>
    </source>
</evidence>
<keyword evidence="4" id="KW-0418">Kinase</keyword>
<evidence type="ECO:0000313" key="5">
    <source>
        <dbReference type="Proteomes" id="UP000323136"/>
    </source>
</evidence>
<dbReference type="PROSITE" id="PS50109">
    <property type="entry name" value="HIS_KIN"/>
    <property type="match status" value="1"/>
</dbReference>
<dbReference type="Gene3D" id="3.30.565.10">
    <property type="entry name" value="Histidine kinase-like ATPase, C-terminal domain"/>
    <property type="match status" value="2"/>
</dbReference>
<evidence type="ECO:0000256" key="1">
    <source>
        <dbReference type="ARBA" id="ARBA00000085"/>
    </source>
</evidence>
<comment type="caution">
    <text evidence="4">The sequence shown here is derived from an EMBL/GenBank/DDBJ whole genome shotgun (WGS) entry which is preliminary data.</text>
</comment>
<name>A0A5S5DNG7_9FLAO</name>
<dbReference type="SMART" id="SM00387">
    <property type="entry name" value="HATPase_c"/>
    <property type="match status" value="1"/>
</dbReference>
<dbReference type="InterPro" id="IPR052023">
    <property type="entry name" value="Histidine_kinase_KdpD"/>
</dbReference>
<keyword evidence="5" id="KW-1185">Reference proteome</keyword>
<dbReference type="OrthoDB" id="9816482at2"/>
<dbReference type="InterPro" id="IPR036890">
    <property type="entry name" value="HATPase_C_sf"/>
</dbReference>
<reference evidence="4 5" key="1">
    <citation type="submission" date="2019-07" db="EMBL/GenBank/DDBJ databases">
        <title>Genomic Encyclopedia of Type Strains, Phase IV (KMG-IV): sequencing the most valuable type-strain genomes for metagenomic binning, comparative biology and taxonomic classification.</title>
        <authorList>
            <person name="Goeker M."/>
        </authorList>
    </citation>
    <scope>NUCLEOTIDE SEQUENCE [LARGE SCALE GENOMIC DNA]</scope>
    <source>
        <strain evidence="4 5">DSM 18961</strain>
    </source>
</reference>
<dbReference type="InterPro" id="IPR005467">
    <property type="entry name" value="His_kinase_dom"/>
</dbReference>
<protein>
    <recommendedName>
        <fullName evidence="2">histidine kinase</fullName>
        <ecNumber evidence="2">2.7.13.3</ecNumber>
    </recommendedName>
</protein>
<dbReference type="GO" id="GO:0005886">
    <property type="term" value="C:plasma membrane"/>
    <property type="evidence" value="ECO:0007669"/>
    <property type="project" value="TreeGrafter"/>
</dbReference>
<dbReference type="Pfam" id="PF13589">
    <property type="entry name" value="HATPase_c_3"/>
    <property type="match status" value="1"/>
</dbReference>
<comment type="catalytic activity">
    <reaction evidence="1">
        <text>ATP + protein L-histidine = ADP + protein N-phospho-L-histidine.</text>
        <dbReference type="EC" id="2.7.13.3"/>
    </reaction>
</comment>
<dbReference type="Proteomes" id="UP000323136">
    <property type="component" value="Unassembled WGS sequence"/>
</dbReference>
<dbReference type="RefSeq" id="WP_148870800.1">
    <property type="nucleotide sequence ID" value="NZ_VNIA01000004.1"/>
</dbReference>
<evidence type="ECO:0000259" key="3">
    <source>
        <dbReference type="PROSITE" id="PS50109"/>
    </source>
</evidence>
<dbReference type="EMBL" id="VNIA01000004">
    <property type="protein sequence ID" value="TYP97457.1"/>
    <property type="molecule type" value="Genomic_DNA"/>
</dbReference>
<organism evidence="4 5">
    <name type="scientific">Tenacibaculum adriaticum</name>
    <dbReference type="NCBI Taxonomy" id="413713"/>
    <lineage>
        <taxon>Bacteria</taxon>
        <taxon>Pseudomonadati</taxon>
        <taxon>Bacteroidota</taxon>
        <taxon>Flavobacteriia</taxon>
        <taxon>Flavobacteriales</taxon>
        <taxon>Flavobacteriaceae</taxon>
        <taxon>Tenacibaculum</taxon>
    </lineage>
</organism>